<dbReference type="AlphaFoldDB" id="A0A517N397"/>
<dbReference type="Pfam" id="PF00756">
    <property type="entry name" value="Esterase"/>
    <property type="match status" value="1"/>
</dbReference>
<reference evidence="1 2" key="1">
    <citation type="submission" date="2019-02" db="EMBL/GenBank/DDBJ databases">
        <title>Deep-cultivation of Planctomycetes and their phenomic and genomic characterization uncovers novel biology.</title>
        <authorList>
            <person name="Wiegand S."/>
            <person name="Jogler M."/>
            <person name="Boedeker C."/>
            <person name="Pinto D."/>
            <person name="Vollmers J."/>
            <person name="Rivas-Marin E."/>
            <person name="Kohn T."/>
            <person name="Peeters S.H."/>
            <person name="Heuer A."/>
            <person name="Rast P."/>
            <person name="Oberbeckmann S."/>
            <person name="Bunk B."/>
            <person name="Jeske O."/>
            <person name="Meyerdierks A."/>
            <person name="Storesund J.E."/>
            <person name="Kallscheuer N."/>
            <person name="Luecker S."/>
            <person name="Lage O.M."/>
            <person name="Pohl T."/>
            <person name="Merkel B.J."/>
            <person name="Hornburger P."/>
            <person name="Mueller R.-W."/>
            <person name="Bruemmer F."/>
            <person name="Labrenz M."/>
            <person name="Spormann A.M."/>
            <person name="Op den Camp H."/>
            <person name="Overmann J."/>
            <person name="Amann R."/>
            <person name="Jetten M.S.M."/>
            <person name="Mascher T."/>
            <person name="Medema M.H."/>
            <person name="Devos D.P."/>
            <person name="Kaster A.-K."/>
            <person name="Ovreas L."/>
            <person name="Rohde M."/>
            <person name="Galperin M.Y."/>
            <person name="Jogler C."/>
        </authorList>
    </citation>
    <scope>NUCLEOTIDE SEQUENCE [LARGE SCALE GENOMIC DNA]</scope>
    <source>
        <strain evidence="1 2">HG15A2</strain>
    </source>
</reference>
<proteinExistence type="predicted"/>
<evidence type="ECO:0000313" key="1">
    <source>
        <dbReference type="EMBL" id="QDT01604.1"/>
    </source>
</evidence>
<dbReference type="InterPro" id="IPR029058">
    <property type="entry name" value="AB_hydrolase_fold"/>
</dbReference>
<dbReference type="SUPFAM" id="SSF53474">
    <property type="entry name" value="alpha/beta-Hydrolases"/>
    <property type="match status" value="1"/>
</dbReference>
<dbReference type="Proteomes" id="UP000319852">
    <property type="component" value="Chromosome"/>
</dbReference>
<accession>A0A517N397</accession>
<evidence type="ECO:0000313" key="2">
    <source>
        <dbReference type="Proteomes" id="UP000319852"/>
    </source>
</evidence>
<keyword evidence="2" id="KW-1185">Reference proteome</keyword>
<dbReference type="OrthoDB" id="9784036at2"/>
<dbReference type="InterPro" id="IPR000801">
    <property type="entry name" value="Esterase-like"/>
</dbReference>
<organism evidence="1 2">
    <name type="scientific">Adhaeretor mobilis</name>
    <dbReference type="NCBI Taxonomy" id="1930276"/>
    <lineage>
        <taxon>Bacteria</taxon>
        <taxon>Pseudomonadati</taxon>
        <taxon>Planctomycetota</taxon>
        <taxon>Planctomycetia</taxon>
        <taxon>Pirellulales</taxon>
        <taxon>Lacipirellulaceae</taxon>
        <taxon>Adhaeretor</taxon>
    </lineage>
</organism>
<protein>
    <submittedName>
        <fullName evidence="1">Esterase</fullName>
    </submittedName>
</protein>
<dbReference type="Gene3D" id="3.40.50.1820">
    <property type="entry name" value="alpha/beta hydrolase"/>
    <property type="match status" value="1"/>
</dbReference>
<name>A0A517N397_9BACT</name>
<sequence length="251" mass="28733">MGIWTDIEIAGHACETYEPAHLSEHNQAVLYLHDRQQSSLRENRAFLDEFERHGLRVLCPLTGESWWADRIHEPFDTVQTAERFVLDACVPWLAEHWQVVPPQIALFGCEMGGQGALRISYKHPNVFPVVAAIAPALDFQIHIELSHGRLGDPALTKMYGEVESGRQDTATLHIHPLNWPRNQWFCADPGDYYWHDSAERLRMKLYSLGVPYEGEFDITAEATGWSYHNKMAAPAMAFLAERLEAERRRVV</sequence>
<gene>
    <name evidence="1" type="ORF">HG15A2_49510</name>
</gene>
<dbReference type="RefSeq" id="WP_145063823.1">
    <property type="nucleotide sequence ID" value="NZ_CP036263.1"/>
</dbReference>
<dbReference type="KEGG" id="amob:HG15A2_49510"/>
<dbReference type="EMBL" id="CP036263">
    <property type="protein sequence ID" value="QDT01604.1"/>
    <property type="molecule type" value="Genomic_DNA"/>
</dbReference>